<dbReference type="PROSITE" id="PS51372">
    <property type="entry name" value="PRD_2"/>
    <property type="match status" value="1"/>
</dbReference>
<proteinExistence type="predicted"/>
<organism evidence="9 10">
    <name type="scientific">Bacillus changyiensis</name>
    <dbReference type="NCBI Taxonomy" id="3004103"/>
    <lineage>
        <taxon>Bacteria</taxon>
        <taxon>Bacillati</taxon>
        <taxon>Bacillota</taxon>
        <taxon>Bacilli</taxon>
        <taxon>Bacillales</taxon>
        <taxon>Bacillaceae</taxon>
        <taxon>Bacillus</taxon>
    </lineage>
</organism>
<keyword evidence="10" id="KW-1185">Reference proteome</keyword>
<gene>
    <name evidence="9" type="ORF">PJ311_08665</name>
</gene>
<keyword evidence="5" id="KW-0804">Transcription</keyword>
<dbReference type="Proteomes" id="UP001211894">
    <property type="component" value="Unassembled WGS sequence"/>
</dbReference>
<dbReference type="Pfam" id="PF02302">
    <property type="entry name" value="PTS_IIB"/>
    <property type="match status" value="1"/>
</dbReference>
<dbReference type="Pfam" id="PF05043">
    <property type="entry name" value="Mga"/>
    <property type="match status" value="1"/>
</dbReference>
<protein>
    <submittedName>
        <fullName evidence="9">PTS sugar transporter subunit IIA</fullName>
    </submittedName>
</protein>
<dbReference type="InterPro" id="IPR036634">
    <property type="entry name" value="PRD_sf"/>
</dbReference>
<dbReference type="InterPro" id="IPR013011">
    <property type="entry name" value="PTS_EIIB_2"/>
</dbReference>
<dbReference type="SUPFAM" id="SSF52794">
    <property type="entry name" value="PTS system IIB component-like"/>
    <property type="match status" value="1"/>
</dbReference>
<dbReference type="Gene3D" id="1.10.1790.10">
    <property type="entry name" value="PRD domain"/>
    <property type="match status" value="1"/>
</dbReference>
<keyword evidence="1" id="KW-0808">Transferase</keyword>
<dbReference type="EMBL" id="JAQKAB010000005">
    <property type="protein sequence ID" value="MDA7026678.1"/>
    <property type="molecule type" value="Genomic_DNA"/>
</dbReference>
<dbReference type="PROSITE" id="PS51099">
    <property type="entry name" value="PTS_EIIB_TYPE_2"/>
    <property type="match status" value="1"/>
</dbReference>
<evidence type="ECO:0000256" key="1">
    <source>
        <dbReference type="ARBA" id="ARBA00022679"/>
    </source>
</evidence>
<dbReference type="InterPro" id="IPR003501">
    <property type="entry name" value="PTS_EIIB_2/3"/>
</dbReference>
<evidence type="ECO:0000256" key="3">
    <source>
        <dbReference type="ARBA" id="ARBA00023015"/>
    </source>
</evidence>
<accession>A0ABT4X3B6</accession>
<dbReference type="Gene3D" id="3.40.50.2300">
    <property type="match status" value="1"/>
</dbReference>
<dbReference type="InterPro" id="IPR036388">
    <property type="entry name" value="WH-like_DNA-bd_sf"/>
</dbReference>
<keyword evidence="9" id="KW-0762">Sugar transport</keyword>
<comment type="caution">
    <text evidence="9">The sequence shown here is derived from an EMBL/GenBank/DDBJ whole genome shotgun (WGS) entry which is preliminary data.</text>
</comment>
<evidence type="ECO:0000256" key="5">
    <source>
        <dbReference type="ARBA" id="ARBA00023163"/>
    </source>
</evidence>
<evidence type="ECO:0000256" key="2">
    <source>
        <dbReference type="ARBA" id="ARBA00022737"/>
    </source>
</evidence>
<dbReference type="Gene3D" id="3.40.930.10">
    <property type="entry name" value="Mannitol-specific EII, Chain A"/>
    <property type="match status" value="1"/>
</dbReference>
<dbReference type="InterPro" id="IPR050661">
    <property type="entry name" value="BglG_antiterminators"/>
</dbReference>
<dbReference type="InterPro" id="IPR007737">
    <property type="entry name" value="Mga_HTH"/>
</dbReference>
<feature type="domain" description="PTS EIIA type-2" evidence="6">
    <location>
        <begin position="533"/>
        <end position="673"/>
    </location>
</feature>
<dbReference type="InterPro" id="IPR036390">
    <property type="entry name" value="WH_DNA-bd_sf"/>
</dbReference>
<evidence type="ECO:0000256" key="4">
    <source>
        <dbReference type="ARBA" id="ARBA00023159"/>
    </source>
</evidence>
<evidence type="ECO:0000313" key="10">
    <source>
        <dbReference type="Proteomes" id="UP001211894"/>
    </source>
</evidence>
<dbReference type="SUPFAM" id="SSF63520">
    <property type="entry name" value="PTS-regulatory domain, PRD"/>
    <property type="match status" value="1"/>
</dbReference>
<evidence type="ECO:0000259" key="7">
    <source>
        <dbReference type="PROSITE" id="PS51099"/>
    </source>
</evidence>
<keyword evidence="4" id="KW-0010">Activator</keyword>
<dbReference type="InterPro" id="IPR036095">
    <property type="entry name" value="PTS_EIIB-like_sf"/>
</dbReference>
<keyword evidence="2" id="KW-0677">Repeat</keyword>
<feature type="domain" description="PRD" evidence="8">
    <location>
        <begin position="289"/>
        <end position="395"/>
    </location>
</feature>
<dbReference type="PROSITE" id="PS51094">
    <property type="entry name" value="PTS_EIIA_TYPE_2"/>
    <property type="match status" value="1"/>
</dbReference>
<sequence>MFSRRMVKMINYISKCKETSYKDIANALDIKERHVRYDIYRINDELILHNYPPIEKRSKGILIFPDQIDLSVFSGVDDYLFVQEDRVSIIRLTLLLNSSLLNLNQLANELQVSRSTIKNDLNVIEDEFDSYHIKITYSQGFILEGEIENFLLLLYREFKRYCCLFFDDTVVYTSFELKIKNIIRQSFNHIDLDHIIHIVINDLSSREKVLSDHSFEWYLSNIFITIWSTIYRKENVIDFSDFELVESLDCKELISKLEKECQIQFSNKQKEFISRLLNYTSYHVNESEEDMMQAEAITFQLIDEMSEKMDLDFKSDEILVRGLTNHIAPLIRRIGNNLDIHENIMPMLSSSDIEIYEIVSQVISNVDILKRLKNQSEITYLTIHFIASIRRIREEAPKRVLLVCGFGYGTTTMLKESLINEFQLQVTEVLPLYRLSNYQQWDHVDLVITTTELDKMPIKKPIVVVTPILTDQDIRNIIEAGIPRKKVLTHYYSINKNLEFLNDQSRLQVLQVIRNQFGYPLTNKKRRIENFSDMLSEERISIIDGCDSWVDTVRLCTDLLAEDGYVDEEYGEEIIASINKLGYYSISDDHFALLHGKPSAYVKRSGMSLILSNKPIRFGEKQVKIMICLASKDNSEHIPALISLVRMVKEYDLMTQIKTAKSSHEIMEIIKHKEKESLKNG</sequence>
<feature type="domain" description="PTS EIIB type-2" evidence="7">
    <location>
        <begin position="398"/>
        <end position="489"/>
    </location>
</feature>
<evidence type="ECO:0000259" key="6">
    <source>
        <dbReference type="PROSITE" id="PS51094"/>
    </source>
</evidence>
<dbReference type="SUPFAM" id="SSF55804">
    <property type="entry name" value="Phoshotransferase/anion transport protein"/>
    <property type="match status" value="1"/>
</dbReference>
<dbReference type="Gene3D" id="1.10.10.10">
    <property type="entry name" value="Winged helix-like DNA-binding domain superfamily/Winged helix DNA-binding domain"/>
    <property type="match status" value="1"/>
</dbReference>
<dbReference type="SUPFAM" id="SSF46785">
    <property type="entry name" value="Winged helix' DNA-binding domain"/>
    <property type="match status" value="1"/>
</dbReference>
<dbReference type="PANTHER" id="PTHR30185:SF12">
    <property type="entry name" value="TRANSCRIPTIONAL REGULATOR MANR"/>
    <property type="match status" value="1"/>
</dbReference>
<dbReference type="RefSeq" id="WP_271340530.1">
    <property type="nucleotide sequence ID" value="NZ_JAQKAB010000005.1"/>
</dbReference>
<dbReference type="Pfam" id="PF00359">
    <property type="entry name" value="PTS_EIIA_2"/>
    <property type="match status" value="1"/>
</dbReference>
<evidence type="ECO:0000259" key="8">
    <source>
        <dbReference type="PROSITE" id="PS51372"/>
    </source>
</evidence>
<keyword evidence="9" id="KW-0813">Transport</keyword>
<name>A0ABT4X3B6_9BACI</name>
<dbReference type="CDD" id="cd05568">
    <property type="entry name" value="PTS_IIB_bgl_like"/>
    <property type="match status" value="1"/>
</dbReference>
<dbReference type="InterPro" id="IPR002178">
    <property type="entry name" value="PTS_EIIA_type-2_dom"/>
</dbReference>
<dbReference type="InterPro" id="IPR011608">
    <property type="entry name" value="PRD"/>
</dbReference>
<dbReference type="InterPro" id="IPR016152">
    <property type="entry name" value="PTrfase/Anion_transptr"/>
</dbReference>
<keyword evidence="3" id="KW-0805">Transcription regulation</keyword>
<dbReference type="Pfam" id="PF00874">
    <property type="entry name" value="PRD"/>
    <property type="match status" value="1"/>
</dbReference>
<dbReference type="PANTHER" id="PTHR30185">
    <property type="entry name" value="CRYPTIC BETA-GLUCOSIDE BGL OPERON ANTITERMINATOR"/>
    <property type="match status" value="1"/>
</dbReference>
<evidence type="ECO:0000313" key="9">
    <source>
        <dbReference type="EMBL" id="MDA7026678.1"/>
    </source>
</evidence>
<reference evidence="9 10" key="1">
    <citation type="submission" date="2023-01" db="EMBL/GenBank/DDBJ databases">
        <title>Bacillus changyiensis sp. nov., isolated from a coastal deposit.</title>
        <authorList>
            <person name="Xiao G."/>
            <person name="Lai Q."/>
            <person name="Hu Z."/>
            <person name="Shao Z."/>
        </authorList>
    </citation>
    <scope>NUCLEOTIDE SEQUENCE [LARGE SCALE GENOMIC DNA]</scope>
    <source>
        <strain evidence="9 10">CLL-7-23</strain>
    </source>
</reference>